<evidence type="ECO:0000313" key="2">
    <source>
        <dbReference type="EMBL" id="QHQ69174.1"/>
    </source>
</evidence>
<evidence type="ECO:0000313" key="1">
    <source>
        <dbReference type="EMBL" id="KAA8796690.1"/>
    </source>
</evidence>
<geneLocation type="plasmid" evidence="2 4">
    <name>unnamed</name>
</geneLocation>
<dbReference type="EMBL" id="VUAO01000028">
    <property type="protein sequence ID" value="KAA8796690.1"/>
    <property type="molecule type" value="Genomic_DNA"/>
</dbReference>
<evidence type="ECO:0000313" key="3">
    <source>
        <dbReference type="Proteomes" id="UP000322051"/>
    </source>
</evidence>
<dbReference type="RefSeq" id="WP_065989046.1">
    <property type="nucleotide sequence ID" value="NZ_CP047143.1"/>
</dbReference>
<protein>
    <submittedName>
        <fullName evidence="1">Uncharacterized protein</fullName>
    </submittedName>
</protein>
<sequence>MADYTKAVSFEGPKDDIKVTNLKDNPFVDEKTGKLYLPSLYTQEEVDKFLNDKDFKIHRTFFRKKYGSLQQSVAHMYTYAIADDFNYVMSQLSDEDLYWLKFIGRFKSIQTLQIYRQTALFPENFSRKRAEESLEKLYKYELIWKWSFKRDFIDKPLYTYTLTVNGFRFLEYFFSKRTYFQPQNYFILPDTAHIRFWETVDIYQLMLSLPQYKGFDTLLNLGVNHEGTNRKLSSPLQIALELTPGRVKNLVFFPAVPGDKDLYYKDVLVRWNRFTLEGSDLQKNVNGLPGTQNVLAFYTPTFDLAQKLNEELKLTDWNFPILLLVGSVIERDGIVKAFYLPDHRNKTKELQNLSLEKLVEGDGNSEKA</sequence>
<organism evidence="1 3">
    <name type="scientific">Lactobacillus crispatus</name>
    <dbReference type="NCBI Taxonomy" id="47770"/>
    <lineage>
        <taxon>Bacteria</taxon>
        <taxon>Bacillati</taxon>
        <taxon>Bacillota</taxon>
        <taxon>Bacilli</taxon>
        <taxon>Lactobacillales</taxon>
        <taxon>Lactobacillaceae</taxon>
        <taxon>Lactobacillus</taxon>
    </lineage>
</organism>
<keyword evidence="2" id="KW-0614">Plasmid</keyword>
<name>A0AAN5W882_9LACO</name>
<evidence type="ECO:0000313" key="4">
    <source>
        <dbReference type="Proteomes" id="UP000464915"/>
    </source>
</evidence>
<gene>
    <name evidence="1" type="ORF">F1C02_09355</name>
    <name evidence="2" type="ORF">GSR61_11355</name>
</gene>
<dbReference type="Proteomes" id="UP000464915">
    <property type="component" value="Plasmid unnamed"/>
</dbReference>
<accession>A0AAN5W882</accession>
<reference evidence="1 3" key="1">
    <citation type="submission" date="2019-09" db="EMBL/GenBank/DDBJ databases">
        <title>Comparative analysis of L. crispatus genomes revealed niche specific adaptation to different host and body sites.</title>
        <authorList>
            <person name="Pan M."/>
            <person name="Hidalgo-Cantabrana C."/>
            <person name="Barrangou R."/>
        </authorList>
    </citation>
    <scope>NUCLEOTIDE SEQUENCE [LARGE SCALE GENOMIC DNA]</scope>
    <source>
        <strain evidence="1 3">NCK973</strain>
    </source>
</reference>
<proteinExistence type="predicted"/>
<dbReference type="AlphaFoldDB" id="A0AAN5W882"/>
<dbReference type="Proteomes" id="UP000322051">
    <property type="component" value="Unassembled WGS sequence"/>
</dbReference>
<dbReference type="EMBL" id="CP047143">
    <property type="protein sequence ID" value="QHQ69174.1"/>
    <property type="molecule type" value="Genomic_DNA"/>
</dbReference>
<reference evidence="2 4" key="2">
    <citation type="submission" date="2019-12" db="EMBL/GenBank/DDBJ databases">
        <title>Complete Genome Sequences of Lactobacillus strains, C25 and P38, Isolated from Chicken Cecum.</title>
        <authorList>
            <person name="Hassan H.M."/>
            <person name="Mendoza M."/>
            <person name="Rezvani M."/>
            <person name="Koci M.D."/>
            <person name="Dickey A.N."/>
            <person name="Scholl E.H."/>
        </authorList>
    </citation>
    <scope>NUCLEOTIDE SEQUENCE [LARGE SCALE GENOMIC DNA]</scope>
    <source>
        <strain evidence="2 4">C25</strain>
        <plasmid evidence="2 4">unnamed</plasmid>
    </source>
</reference>